<dbReference type="Proteomes" id="UP000188268">
    <property type="component" value="Unassembled WGS sequence"/>
</dbReference>
<sequence>MALAEPEPAAAAQPSLGVQ</sequence>
<organism evidence="1 2">
    <name type="scientific">Corchorus capsularis</name>
    <name type="common">Jute</name>
    <dbReference type="NCBI Taxonomy" id="210143"/>
    <lineage>
        <taxon>Eukaryota</taxon>
        <taxon>Viridiplantae</taxon>
        <taxon>Streptophyta</taxon>
        <taxon>Embryophyta</taxon>
        <taxon>Tracheophyta</taxon>
        <taxon>Spermatophyta</taxon>
        <taxon>Magnoliopsida</taxon>
        <taxon>eudicotyledons</taxon>
        <taxon>Gunneridae</taxon>
        <taxon>Pentapetalae</taxon>
        <taxon>rosids</taxon>
        <taxon>malvids</taxon>
        <taxon>Malvales</taxon>
        <taxon>Malvaceae</taxon>
        <taxon>Grewioideae</taxon>
        <taxon>Apeibeae</taxon>
        <taxon>Corchorus</taxon>
    </lineage>
</organism>
<gene>
    <name evidence="1" type="ORF">CCACVL1_20642</name>
</gene>
<comment type="caution">
    <text evidence="1">The sequence shown here is derived from an EMBL/GenBank/DDBJ whole genome shotgun (WGS) entry which is preliminary data.</text>
</comment>
<dbReference type="EMBL" id="AWWV01012433">
    <property type="protein sequence ID" value="OMO67268.1"/>
    <property type="molecule type" value="Genomic_DNA"/>
</dbReference>
<accession>A0A1R3HA81</accession>
<name>A0A1R3HA81_COCAP</name>
<evidence type="ECO:0000313" key="1">
    <source>
        <dbReference type="EMBL" id="OMO67268.1"/>
    </source>
</evidence>
<dbReference type="AlphaFoldDB" id="A0A1R3HA81"/>
<evidence type="ECO:0000313" key="2">
    <source>
        <dbReference type="Proteomes" id="UP000188268"/>
    </source>
</evidence>
<protein>
    <submittedName>
        <fullName evidence="1">Uncharacterized protein</fullName>
    </submittedName>
</protein>
<keyword evidence="2" id="KW-1185">Reference proteome</keyword>
<proteinExistence type="predicted"/>
<reference evidence="1 2" key="1">
    <citation type="submission" date="2013-09" db="EMBL/GenBank/DDBJ databases">
        <title>Corchorus capsularis genome sequencing.</title>
        <authorList>
            <person name="Alam M."/>
            <person name="Haque M.S."/>
            <person name="Islam M.S."/>
            <person name="Emdad E.M."/>
            <person name="Islam M.M."/>
            <person name="Ahmed B."/>
            <person name="Halim A."/>
            <person name="Hossen Q.M.M."/>
            <person name="Hossain M.Z."/>
            <person name="Ahmed R."/>
            <person name="Khan M.M."/>
            <person name="Islam R."/>
            <person name="Rashid M.M."/>
            <person name="Khan S.A."/>
            <person name="Rahman M.S."/>
            <person name="Alam M."/>
        </authorList>
    </citation>
    <scope>NUCLEOTIDE SEQUENCE [LARGE SCALE GENOMIC DNA]</scope>
    <source>
        <strain evidence="2">cv. CVL-1</strain>
        <tissue evidence="1">Whole seedling</tissue>
    </source>
</reference>